<dbReference type="Gene3D" id="3.90.1530.10">
    <property type="entry name" value="Conserved hypothetical protein from pyrococcus furiosus pfu- 392566-001, ParB domain"/>
    <property type="match status" value="1"/>
</dbReference>
<feature type="chain" id="PRO_5046094869" evidence="1">
    <location>
        <begin position="35"/>
        <end position="442"/>
    </location>
</feature>
<evidence type="ECO:0000313" key="2">
    <source>
        <dbReference type="EMBL" id="WMD23839.1"/>
    </source>
</evidence>
<dbReference type="InterPro" id="IPR014956">
    <property type="entry name" value="ParBc_2"/>
</dbReference>
<dbReference type="EMBL" id="CP132976">
    <property type="protein sequence ID" value="WMD23839.1"/>
    <property type="molecule type" value="Genomic_DNA"/>
</dbReference>
<evidence type="ECO:0000256" key="1">
    <source>
        <dbReference type="SAM" id="SignalP"/>
    </source>
</evidence>
<keyword evidence="1" id="KW-0732">Signal</keyword>
<dbReference type="RefSeq" id="WP_306951649.1">
    <property type="nucleotide sequence ID" value="NZ_CP132976.1"/>
</dbReference>
<gene>
    <name evidence="2" type="ORF">RAS12_27575</name>
</gene>
<dbReference type="SUPFAM" id="SSF110849">
    <property type="entry name" value="ParB/Sulfiredoxin"/>
    <property type="match status" value="1"/>
</dbReference>
<reference evidence="2 3" key="1">
    <citation type="submission" date="2023-08" db="EMBL/GenBank/DDBJ databases">
        <title>Achromobacter seleniivolatilans sp. nov., isolated from seleniferous soil.</title>
        <authorList>
            <person name="Zhang S."/>
            <person name="Li K."/>
            <person name="Peng J."/>
            <person name="Zhao Q."/>
            <person name="Wang H."/>
            <person name="Guo Y."/>
        </authorList>
    </citation>
    <scope>NUCLEOTIDE SEQUENCE [LARGE SCALE GENOMIC DNA]</scope>
    <source>
        <strain evidence="2 3">R39</strain>
    </source>
</reference>
<feature type="signal peptide" evidence="1">
    <location>
        <begin position="1"/>
        <end position="34"/>
    </location>
</feature>
<sequence>MPLNSPSRLPAVPNARPRILLRLLASALLPLALAACNSDSDDNNDAPVVTPPPPAVVEPPPVVDTRNPAYLSSKAGDVIKVRIEELNPTQAAIGYDQIYYKLGRWQGDFNRPTWAANPVEQLKYLNRTVKKKFDDYCEDSGAAKLKQDFQSIAEARAARLDDPTTFACLEAPGKNTANLKTVVVGWDGNLYLTDGHHTFSSLREIPDGGAKLPVWVKVDANYSDLPTATAFWQRMVDERRAWLRDGQNQPITVDQLPARLGLISATEPGGMQEDRYRSLVYFTRDVAYSNGNLPEFAEFLWGDWLRRQAASGQIAKLDQYKMQAPATAAQILAASTLNASAVPGGSNDSYAAAVRDASLKMGSLAAGDIVFEDRTAASLGGIPLTANVANGVTIKGARDTLDELPRDDVKLPDNVSRGAGKLWFAVNYRACGKPAAGTCWGW</sequence>
<accession>A0ABY9MB66</accession>
<evidence type="ECO:0000313" key="3">
    <source>
        <dbReference type="Proteomes" id="UP001234798"/>
    </source>
</evidence>
<name>A0ABY9MB66_9BURK</name>
<dbReference type="Gene3D" id="1.10.8.10">
    <property type="entry name" value="DNA helicase RuvA subunit, C-terminal domain"/>
    <property type="match status" value="1"/>
</dbReference>
<dbReference type="Pfam" id="PF08857">
    <property type="entry name" value="ParBc_2"/>
    <property type="match status" value="1"/>
</dbReference>
<protein>
    <submittedName>
        <fullName evidence="2">ParB/Srx family N-terminal domain-containing protein</fullName>
    </submittedName>
</protein>
<dbReference type="CDD" id="cd16390">
    <property type="entry name" value="ParB_N_Srx_like"/>
    <property type="match status" value="1"/>
</dbReference>
<keyword evidence="3" id="KW-1185">Reference proteome</keyword>
<dbReference type="InterPro" id="IPR036086">
    <property type="entry name" value="ParB/Sulfiredoxin_sf"/>
</dbReference>
<proteinExistence type="predicted"/>
<dbReference type="Proteomes" id="UP001234798">
    <property type="component" value="Chromosome"/>
</dbReference>
<organism evidence="2 3">
    <name type="scientific">Achromobacter seleniivolatilans</name>
    <dbReference type="NCBI Taxonomy" id="3047478"/>
    <lineage>
        <taxon>Bacteria</taxon>
        <taxon>Pseudomonadati</taxon>
        <taxon>Pseudomonadota</taxon>
        <taxon>Betaproteobacteria</taxon>
        <taxon>Burkholderiales</taxon>
        <taxon>Alcaligenaceae</taxon>
        <taxon>Achromobacter</taxon>
    </lineage>
</organism>